<dbReference type="RefSeq" id="XP_045951174.1">
    <property type="nucleotide sequence ID" value="XM_046097138.1"/>
</dbReference>
<evidence type="ECO:0000313" key="2">
    <source>
        <dbReference type="Proteomes" id="UP000758603"/>
    </source>
</evidence>
<name>A0A9P8UBA5_9PEZI</name>
<sequence>FDFYIEGRVKGVLVKGYFNIRANVLLDLAPKLLLGTKFITDHGVKINFVKSITSFRSVFNIVVEGHVTRKGPIPVVRKVMLAHTVTI</sequence>
<feature type="non-terminal residue" evidence="1">
    <location>
        <position position="87"/>
    </location>
</feature>
<dbReference type="Proteomes" id="UP000758603">
    <property type="component" value="Unassembled WGS sequence"/>
</dbReference>
<dbReference type="EMBL" id="JAGPXC010000014">
    <property type="protein sequence ID" value="KAH6640100.1"/>
    <property type="molecule type" value="Genomic_DNA"/>
</dbReference>
<feature type="non-terminal residue" evidence="1">
    <location>
        <position position="1"/>
    </location>
</feature>
<protein>
    <submittedName>
        <fullName evidence="1">Uncharacterized protein</fullName>
    </submittedName>
</protein>
<accession>A0A9P8UBA5</accession>
<reference evidence="1" key="1">
    <citation type="journal article" date="2021" name="Nat. Commun.">
        <title>Genetic determinants of endophytism in the Arabidopsis root mycobiome.</title>
        <authorList>
            <person name="Mesny F."/>
            <person name="Miyauchi S."/>
            <person name="Thiergart T."/>
            <person name="Pickel B."/>
            <person name="Atanasova L."/>
            <person name="Karlsson M."/>
            <person name="Huettel B."/>
            <person name="Barry K.W."/>
            <person name="Haridas S."/>
            <person name="Chen C."/>
            <person name="Bauer D."/>
            <person name="Andreopoulos W."/>
            <person name="Pangilinan J."/>
            <person name="LaButti K."/>
            <person name="Riley R."/>
            <person name="Lipzen A."/>
            <person name="Clum A."/>
            <person name="Drula E."/>
            <person name="Henrissat B."/>
            <person name="Kohler A."/>
            <person name="Grigoriev I.V."/>
            <person name="Martin F.M."/>
            <person name="Hacquard S."/>
        </authorList>
    </citation>
    <scope>NUCLEOTIDE SEQUENCE</scope>
    <source>
        <strain evidence="1">MPI-SDFR-AT-0073</strain>
    </source>
</reference>
<evidence type="ECO:0000313" key="1">
    <source>
        <dbReference type="EMBL" id="KAH6640100.1"/>
    </source>
</evidence>
<keyword evidence="2" id="KW-1185">Reference proteome</keyword>
<dbReference type="AlphaFoldDB" id="A0A9P8UBA5"/>
<proteinExistence type="predicted"/>
<dbReference type="GeneID" id="70126030"/>
<organism evidence="1 2">
    <name type="scientific">Truncatella angustata</name>
    <dbReference type="NCBI Taxonomy" id="152316"/>
    <lineage>
        <taxon>Eukaryota</taxon>
        <taxon>Fungi</taxon>
        <taxon>Dikarya</taxon>
        <taxon>Ascomycota</taxon>
        <taxon>Pezizomycotina</taxon>
        <taxon>Sordariomycetes</taxon>
        <taxon>Xylariomycetidae</taxon>
        <taxon>Amphisphaeriales</taxon>
        <taxon>Sporocadaceae</taxon>
        <taxon>Truncatella</taxon>
    </lineage>
</organism>
<comment type="caution">
    <text evidence="1">The sequence shown here is derived from an EMBL/GenBank/DDBJ whole genome shotgun (WGS) entry which is preliminary data.</text>
</comment>
<gene>
    <name evidence="1" type="ORF">BKA67DRAFT_506665</name>
</gene>
<dbReference type="OrthoDB" id="4786772at2759"/>